<dbReference type="AlphaFoldDB" id="A0AAD3SC10"/>
<sequence length="99" mass="11246">MPHLHHTPPAPFPIDLGLFGFSLSFNATRAQGREDSQHYTHNPIICSPILPFHSQAHSLSLSLSVLTLHSIFVPSILSFRHFRVSIILWSFIRFELMGK</sequence>
<name>A0AAD3SC10_NEPGR</name>
<proteinExistence type="predicted"/>
<organism evidence="1 2">
    <name type="scientific">Nepenthes gracilis</name>
    <name type="common">Slender pitcher plant</name>
    <dbReference type="NCBI Taxonomy" id="150966"/>
    <lineage>
        <taxon>Eukaryota</taxon>
        <taxon>Viridiplantae</taxon>
        <taxon>Streptophyta</taxon>
        <taxon>Embryophyta</taxon>
        <taxon>Tracheophyta</taxon>
        <taxon>Spermatophyta</taxon>
        <taxon>Magnoliopsida</taxon>
        <taxon>eudicotyledons</taxon>
        <taxon>Gunneridae</taxon>
        <taxon>Pentapetalae</taxon>
        <taxon>Caryophyllales</taxon>
        <taxon>Nepenthaceae</taxon>
        <taxon>Nepenthes</taxon>
    </lineage>
</organism>
<gene>
    <name evidence="1" type="ORF">Nepgr_009844</name>
</gene>
<evidence type="ECO:0000313" key="1">
    <source>
        <dbReference type="EMBL" id="GMH08004.1"/>
    </source>
</evidence>
<evidence type="ECO:0000313" key="2">
    <source>
        <dbReference type="Proteomes" id="UP001279734"/>
    </source>
</evidence>
<keyword evidence="2" id="KW-1185">Reference proteome</keyword>
<dbReference type="Proteomes" id="UP001279734">
    <property type="component" value="Unassembled WGS sequence"/>
</dbReference>
<protein>
    <submittedName>
        <fullName evidence="1">Uncharacterized protein</fullName>
    </submittedName>
</protein>
<dbReference type="EMBL" id="BSYO01000007">
    <property type="protein sequence ID" value="GMH08004.1"/>
    <property type="molecule type" value="Genomic_DNA"/>
</dbReference>
<comment type="caution">
    <text evidence="1">The sequence shown here is derived from an EMBL/GenBank/DDBJ whole genome shotgun (WGS) entry which is preliminary data.</text>
</comment>
<reference evidence="1" key="1">
    <citation type="submission" date="2023-05" db="EMBL/GenBank/DDBJ databases">
        <title>Nepenthes gracilis genome sequencing.</title>
        <authorList>
            <person name="Fukushima K."/>
        </authorList>
    </citation>
    <scope>NUCLEOTIDE SEQUENCE</scope>
    <source>
        <strain evidence="1">SING2019-196</strain>
    </source>
</reference>
<accession>A0AAD3SC10</accession>